<protein>
    <submittedName>
        <fullName evidence="1">Uncharacterized protein</fullName>
    </submittedName>
</protein>
<sequence length="225" mass="25502">MMIMNSPTLLISLADIAPVTSLQYNVGILSLGVARACWFWLTILLLAAELRLALGMFLQVNPYFEPFATLWTFTDPLLNFGRMFYPRVLGFDTAPWVNMGAVAQVVSLLDVYVFGPNTMRGESNEDSLKYKIVENMIDSVKPENQKEWLESFSFEDIYFRRVPGAPPLEEISNNLIIDTSMPGIFNDDPAPILEFGIFHLSLTNPLFDTFLFIINIPTNILEFLT</sequence>
<reference evidence="1" key="1">
    <citation type="submission" date="2019-02" db="EMBL/GenBank/DDBJ databases">
        <title>Dictyochophyceae plastid genomes reveal unusual variability of their organisation.</title>
        <authorList>
            <person name="Han K.Y."/>
            <person name="Maciszewski K."/>
            <person name="Graf L."/>
            <person name="Andersen R.A."/>
            <person name="Karnkowska A."/>
            <person name="Yoon H.S."/>
        </authorList>
    </citation>
    <scope>NUCLEOTIDE SEQUENCE</scope>
</reference>
<keyword evidence="1" id="KW-0150">Chloroplast</keyword>
<evidence type="ECO:0000313" key="1">
    <source>
        <dbReference type="EMBL" id="QDH81789.1"/>
    </source>
</evidence>
<organism evidence="1">
    <name type="scientific">Octactis speculum</name>
    <dbReference type="NCBI Taxonomy" id="3111310"/>
    <lineage>
        <taxon>Eukaryota</taxon>
        <taxon>Sar</taxon>
        <taxon>Stramenopiles</taxon>
        <taxon>Ochrophyta</taxon>
        <taxon>Dictyochophyceae</taxon>
        <taxon>Dictyochales</taxon>
        <taxon>Dictyochaceae</taxon>
        <taxon>Octactis</taxon>
    </lineage>
</organism>
<dbReference type="AlphaFoldDB" id="A0A514CPQ1"/>
<dbReference type="RefSeq" id="YP_009677128.1">
    <property type="nucleotide sequence ID" value="NC_043929.1"/>
</dbReference>
<accession>A0A514CPQ1</accession>
<proteinExistence type="predicted"/>
<dbReference type="EMBL" id="MK561359">
    <property type="protein sequence ID" value="QDH81789.1"/>
    <property type="molecule type" value="Genomic_DNA"/>
</dbReference>
<geneLocation type="chloroplast" evidence="1"/>
<gene>
    <name evidence="1" type="primary">orf225</name>
</gene>
<name>A0A514CPQ1_9STRA</name>
<keyword evidence="1" id="KW-0934">Plastid</keyword>
<dbReference type="GeneID" id="40868992"/>